<dbReference type="Pfam" id="PF00899">
    <property type="entry name" value="ThiF"/>
    <property type="match status" value="1"/>
</dbReference>
<evidence type="ECO:0000313" key="3">
    <source>
        <dbReference type="Proteomes" id="UP000002601"/>
    </source>
</evidence>
<sequence>MKIDVKVSEMLDGQFTEKRFASGEQVLIAPHALLRKTSRDLGLDMNCVERAVFSKGAVPERYARNFMTFSADEQRQLFFSKVAMVGMGGLGGHLLESLARAGVGHITACDGDSFEPSNLNRQRFAVENTLYSKKSEAAFEMIREVNPAVFLDVRSEFIDEDFESFIRGADLVADCLGGLEYRGKLKSAAAKLGVPLVTASVAGWAGVVSTVFPGDISPADFFGSNNGLEEELGTPIPAISTAVGVQCGEILKILSGKKSSLSGKALMFDLSKSYFETVSL</sequence>
<dbReference type="KEGG" id="dsa:Desal_1146"/>
<dbReference type="GO" id="GO:0061503">
    <property type="term" value="F:tRNA threonylcarbamoyladenosine dehydratase"/>
    <property type="evidence" value="ECO:0007669"/>
    <property type="project" value="TreeGrafter"/>
</dbReference>
<dbReference type="PANTHER" id="PTHR43267:SF1">
    <property type="entry name" value="TRNA THREONYLCARBAMOYLADENOSINE DEHYDRATASE"/>
    <property type="match status" value="1"/>
</dbReference>
<dbReference type="SUPFAM" id="SSF69572">
    <property type="entry name" value="Activating enzymes of the ubiquitin-like proteins"/>
    <property type="match status" value="1"/>
</dbReference>
<keyword evidence="3" id="KW-1185">Reference proteome</keyword>
<name>C6C146_MARSD</name>
<reference evidence="2 3" key="1">
    <citation type="submission" date="2009-06" db="EMBL/GenBank/DDBJ databases">
        <title>Complete sequence of Desulfovibrio salexigens DSM 2638.</title>
        <authorList>
            <consortium name="US DOE Joint Genome Institute"/>
            <person name="Lucas S."/>
            <person name="Copeland A."/>
            <person name="Lapidus A."/>
            <person name="Glavina del Rio T."/>
            <person name="Tice H."/>
            <person name="Bruce D."/>
            <person name="Goodwin L."/>
            <person name="Pitluck S."/>
            <person name="Munk A.C."/>
            <person name="Brettin T."/>
            <person name="Detter J.C."/>
            <person name="Han C."/>
            <person name="Tapia R."/>
            <person name="Larimer F."/>
            <person name="Land M."/>
            <person name="Hauser L."/>
            <person name="Kyrpides N."/>
            <person name="Anderson I."/>
            <person name="Wall J.D."/>
            <person name="Arkin A.P."/>
            <person name="Dehal P."/>
            <person name="Chivian D."/>
            <person name="Giles B."/>
            <person name="Hazen T.C."/>
        </authorList>
    </citation>
    <scope>NUCLEOTIDE SEQUENCE [LARGE SCALE GENOMIC DNA]</scope>
    <source>
        <strain evidence="3">ATCC 14822 / DSM 2638 / NCIMB 8403 / VKM B-1763</strain>
    </source>
</reference>
<dbReference type="Gene3D" id="3.40.50.720">
    <property type="entry name" value="NAD(P)-binding Rossmann-like Domain"/>
    <property type="match status" value="1"/>
</dbReference>
<dbReference type="InterPro" id="IPR035985">
    <property type="entry name" value="Ubiquitin-activating_enz"/>
</dbReference>
<dbReference type="OrthoDB" id="9804286at2"/>
<dbReference type="EMBL" id="CP001649">
    <property type="protein sequence ID" value="ACS79209.1"/>
    <property type="molecule type" value="Genomic_DNA"/>
</dbReference>
<accession>C6C146</accession>
<proteinExistence type="predicted"/>
<dbReference type="eggNOG" id="COG0476">
    <property type="taxonomic scope" value="Bacteria"/>
</dbReference>
<dbReference type="HOGENOM" id="CLU_013325_10_4_7"/>
<gene>
    <name evidence="2" type="ordered locus">Desal_1146</name>
</gene>
<dbReference type="AlphaFoldDB" id="C6C146"/>
<dbReference type="GO" id="GO:0061504">
    <property type="term" value="P:cyclic threonylcarbamoyladenosine biosynthetic process"/>
    <property type="evidence" value="ECO:0007669"/>
    <property type="project" value="TreeGrafter"/>
</dbReference>
<dbReference type="InterPro" id="IPR000594">
    <property type="entry name" value="ThiF_NAD_FAD-bd"/>
</dbReference>
<protein>
    <submittedName>
        <fullName evidence="2">UBA/THIF-type NAD/FAD binding protein</fullName>
    </submittedName>
</protein>
<evidence type="ECO:0000313" key="2">
    <source>
        <dbReference type="EMBL" id="ACS79209.1"/>
    </source>
</evidence>
<dbReference type="RefSeq" id="WP_015851028.1">
    <property type="nucleotide sequence ID" value="NC_012881.1"/>
</dbReference>
<evidence type="ECO:0000259" key="1">
    <source>
        <dbReference type="Pfam" id="PF00899"/>
    </source>
</evidence>
<feature type="domain" description="THIF-type NAD/FAD binding fold" evidence="1">
    <location>
        <begin position="62"/>
        <end position="278"/>
    </location>
</feature>
<dbReference type="PANTHER" id="PTHR43267">
    <property type="entry name" value="TRNA THREONYLCARBAMOYLADENOSINE DEHYDRATASE"/>
    <property type="match status" value="1"/>
</dbReference>
<organism evidence="2 3">
    <name type="scientific">Maridesulfovibrio salexigens (strain ATCC 14822 / DSM 2638 / NCIMB 8403 / VKM B-1763)</name>
    <name type="common">Desulfovibrio salexigens</name>
    <dbReference type="NCBI Taxonomy" id="526222"/>
    <lineage>
        <taxon>Bacteria</taxon>
        <taxon>Pseudomonadati</taxon>
        <taxon>Thermodesulfobacteriota</taxon>
        <taxon>Desulfovibrionia</taxon>
        <taxon>Desulfovibrionales</taxon>
        <taxon>Desulfovibrionaceae</taxon>
        <taxon>Maridesulfovibrio</taxon>
    </lineage>
</organism>
<dbReference type="STRING" id="526222.Desal_1146"/>
<dbReference type="InterPro" id="IPR045886">
    <property type="entry name" value="ThiF/MoeB/HesA"/>
</dbReference>
<dbReference type="GO" id="GO:0008641">
    <property type="term" value="F:ubiquitin-like modifier activating enzyme activity"/>
    <property type="evidence" value="ECO:0007669"/>
    <property type="project" value="InterPro"/>
</dbReference>
<dbReference type="Proteomes" id="UP000002601">
    <property type="component" value="Chromosome"/>
</dbReference>